<dbReference type="PROSITE" id="PS50004">
    <property type="entry name" value="C2"/>
    <property type="match status" value="2"/>
</dbReference>
<dbReference type="EMBL" id="NBNE01000132">
    <property type="protein sequence ID" value="OWZ22495.1"/>
    <property type="molecule type" value="Genomic_DNA"/>
</dbReference>
<feature type="domain" description="C2" evidence="1">
    <location>
        <begin position="630"/>
        <end position="757"/>
    </location>
</feature>
<dbReference type="AlphaFoldDB" id="A0A225WXM8"/>
<reference evidence="3" key="1">
    <citation type="submission" date="2017-03" db="EMBL/GenBank/DDBJ databases">
        <title>Phytopthora megakarya and P. palmivora, two closely related causual agents of cacao black pod achieved similar genome size and gene model numbers by different mechanisms.</title>
        <authorList>
            <person name="Ali S."/>
            <person name="Shao J."/>
            <person name="Larry D.J."/>
            <person name="Kronmiller B."/>
            <person name="Shen D."/>
            <person name="Strem M.D."/>
            <person name="Melnick R.L."/>
            <person name="Guiltinan M.J."/>
            <person name="Tyler B.M."/>
            <person name="Meinhardt L.W."/>
            <person name="Bailey B.A."/>
        </authorList>
    </citation>
    <scope>NUCLEOTIDE SEQUENCE [LARGE SCALE GENOMIC DNA]</scope>
    <source>
        <strain evidence="3">zdho120</strain>
    </source>
</reference>
<evidence type="ECO:0000313" key="2">
    <source>
        <dbReference type="EMBL" id="OWZ22495.1"/>
    </source>
</evidence>
<dbReference type="InterPro" id="IPR045050">
    <property type="entry name" value="Synaptotagmin_plant"/>
</dbReference>
<proteinExistence type="predicted"/>
<dbReference type="OrthoDB" id="73919at2759"/>
<accession>A0A225WXM8</accession>
<dbReference type="CDD" id="cd00030">
    <property type="entry name" value="C2"/>
    <property type="match status" value="2"/>
</dbReference>
<dbReference type="InterPro" id="IPR035892">
    <property type="entry name" value="C2_domain_sf"/>
</dbReference>
<dbReference type="PANTHER" id="PTHR10774">
    <property type="entry name" value="EXTENDED SYNAPTOTAGMIN-RELATED"/>
    <property type="match status" value="1"/>
</dbReference>
<dbReference type="Proteomes" id="UP000198211">
    <property type="component" value="Unassembled WGS sequence"/>
</dbReference>
<dbReference type="GO" id="GO:0008289">
    <property type="term" value="F:lipid binding"/>
    <property type="evidence" value="ECO:0007669"/>
    <property type="project" value="InterPro"/>
</dbReference>
<protein>
    <recommendedName>
        <fullName evidence="1">C2 domain-containing protein</fullName>
    </recommendedName>
</protein>
<evidence type="ECO:0000259" key="1">
    <source>
        <dbReference type="PROSITE" id="PS50004"/>
    </source>
</evidence>
<dbReference type="PANTHER" id="PTHR10774:SF190">
    <property type="entry name" value="C2 CALCIUM_LIPID-BINDING ENDONUCLEASE_EXONUCLEASE_PHOSPHATASE-RELATED"/>
    <property type="match status" value="1"/>
</dbReference>
<dbReference type="Gene3D" id="2.60.40.150">
    <property type="entry name" value="C2 domain"/>
    <property type="match status" value="2"/>
</dbReference>
<dbReference type="SMART" id="SM00239">
    <property type="entry name" value="C2"/>
    <property type="match status" value="2"/>
</dbReference>
<keyword evidence="3" id="KW-1185">Reference proteome</keyword>
<evidence type="ECO:0000313" key="3">
    <source>
        <dbReference type="Proteomes" id="UP000198211"/>
    </source>
</evidence>
<sequence>MAEVLYRYKNHSASTLIDMYESLYGRLRGAQPRTPVYAAYEEVILLRLSFLHASKVSSAENSWPRRITWPCSIRFPFCFSDAEVLFIRGFFVQLHEELMRIPVDRRNSWRYFDPLHQELMGLATKFAPSGELSTSGGRMVNSVRYRAENLQGLRIFIGATHDVAISNVLLSQPFVLVRHEGMTTATRTPPTWTNLSPSWEEDMEIQVSSAKTIITISVMNRTRRNYREDADTIGYVSIAMHDLLTAQDGITKGKYYDLTLLIPPSQRPRSGSELQHNRVAKIFLSFQVIVKPQLMLSPSTNRTASWATRSGNWDVENVRAHLHGDLQVFVSNRWIWSRFARVFVQDKDLFVAKAFFVKSIRVTPELQPRVRKVGTRLDTSDVLAIAKDLVGLSCCYRASVCDLKWGGKAALLLEQAEEILTRRMAQYNELSDSVLEKQLVDVRKLLVDACGTSKRVGPLEEALSTKARVTSEWVKVTNRRHSGGLATHYFNQDTGETFHSSWRDAPVEYEDREVVMVKELKRLPHRVIVMTSDMKARVIYYRKELLRLHANDPFQWVAVFNDRKMEFQFFSPHSHGAYSDPNASQPSTYVMVADEFLLYHALLVQDAYRKYCHRRRRQRRIRGVLLSVCLVSRELVATRRRILLRSLNCVHVVVEKAQNLRAGDLLSSDPFVTLCLTDPTGKMVATGETSVRYNSLNPKWNEEFHFHYCFTDHEVQRTTASVFNESTGQLRDAILTLKIFDYDVVPLRKNGSNEQKIIDDVTTQENDSREADTKKHKGTGDFLGMVTIPIQTFNHSKFMTADLPLLDEKGLSTSQRTRGTLTVSVQWAHCDEDEKAVSAAKLWAIGTGGGGRALLEKKAKDRSELPEKAAQEIELLHQLMEQLLEQLLSVVTGVLEPMYRVQNRMKIAQANGKTAEEAKTLEQRLGGLLRTQLLPKLTLARDFIASRIDSQLSMVLKRLFGPIEDYLSSFDQSSRSELRLSMQTCLDELNATTYSLKTIRIDDITNINAVNTVLDQYNQVNVWNDQFRRLLGMFFIGEKAQWQFALEEKLDEMHSNLTEGSSGGSHRGDKGVGMLATAAVDKRKKRIEKSKQEKAWYEL</sequence>
<dbReference type="GO" id="GO:0005783">
    <property type="term" value="C:endoplasmic reticulum"/>
    <property type="evidence" value="ECO:0007669"/>
    <property type="project" value="TreeGrafter"/>
</dbReference>
<organism evidence="2 3">
    <name type="scientific">Phytophthora megakarya</name>
    <dbReference type="NCBI Taxonomy" id="4795"/>
    <lineage>
        <taxon>Eukaryota</taxon>
        <taxon>Sar</taxon>
        <taxon>Stramenopiles</taxon>
        <taxon>Oomycota</taxon>
        <taxon>Peronosporomycetes</taxon>
        <taxon>Peronosporales</taxon>
        <taxon>Peronosporaceae</taxon>
        <taxon>Phytophthora</taxon>
    </lineage>
</organism>
<dbReference type="InterPro" id="IPR000008">
    <property type="entry name" value="C2_dom"/>
</dbReference>
<name>A0A225WXM8_9STRA</name>
<gene>
    <name evidence="2" type="ORF">PHMEG_0002811</name>
</gene>
<dbReference type="SUPFAM" id="SSF49562">
    <property type="entry name" value="C2 domain (Calcium/lipid-binding domain, CaLB)"/>
    <property type="match status" value="2"/>
</dbReference>
<dbReference type="Pfam" id="PF00168">
    <property type="entry name" value="C2"/>
    <property type="match status" value="2"/>
</dbReference>
<comment type="caution">
    <text evidence="2">The sequence shown here is derived from an EMBL/GenBank/DDBJ whole genome shotgun (WGS) entry which is preliminary data.</text>
</comment>
<feature type="domain" description="C2" evidence="1">
    <location>
        <begin position="134"/>
        <end position="254"/>
    </location>
</feature>
<dbReference type="STRING" id="4795.A0A225WXM8"/>